<proteinExistence type="inferred from homology"/>
<evidence type="ECO:0008006" key="16">
    <source>
        <dbReference type="Google" id="ProtNLM"/>
    </source>
</evidence>
<sequence>MLLFSISVQLNSTPQFRRHASLPELALGIVRLLFGGLSSLNKDFVRRARASLTTVVLVCVSALSGFCAVVSIVGSSFSGSFGGLISTLGLRSLCAGLLYGFYCVFYQRWVLDFPIVQRPPFFSYKMGLLSAFRHALKLSVASYMFSALFVLLLPDQHRSSVAGQYFSEQFIFYVGNFAVFLSWELILHLHKVLHTKRFVFAPSKGSAAVETNPSESLLAALEDSQPRSLLQYLAYLDLYMVCGSNIEPWRRAAFFEETGETYKRVVAACLRPLEQFTSNLAEGLTSSKINKLSHQLSSPNENFHRSEILESFSDFQMYAWCAQTVASLEVHSHKEDRFGVAQLSGSHAMVLSTLLSCLIAVETSMGKKINLQSPNHILGPAGIKWATNSTTRREIATAMNKKRGSPLHSKSYALTDVLKISIYSIVSEFLEEMRVSTKMGVLEKDWLNNSKPIYGSAEVLVQKLHFFLNFQAS</sequence>
<feature type="transmembrane region" description="Helical" evidence="13">
    <location>
        <begin position="170"/>
        <end position="187"/>
    </location>
</feature>
<dbReference type="OMA" id="DFQLCAW"/>
<evidence type="ECO:0000256" key="2">
    <source>
        <dbReference type="ARBA" id="ARBA00004567"/>
    </source>
</evidence>
<evidence type="ECO:0000256" key="3">
    <source>
        <dbReference type="ARBA" id="ARBA00005760"/>
    </source>
</evidence>
<keyword evidence="7" id="KW-0653">Protein transport</keyword>
<dbReference type="InterPro" id="IPR019049">
    <property type="entry name" value="Nucleoporin_prot_Ndc1/Nup"/>
</dbReference>
<keyword evidence="10" id="KW-0906">Nuclear pore complex</keyword>
<dbReference type="PANTHER" id="PTHR13269">
    <property type="entry name" value="NUCLEOPORIN NDC1"/>
    <property type="match status" value="1"/>
</dbReference>
<dbReference type="GO" id="GO:0006999">
    <property type="term" value="P:nuclear pore organization"/>
    <property type="evidence" value="ECO:0007669"/>
    <property type="project" value="TreeGrafter"/>
</dbReference>
<keyword evidence="6" id="KW-0509">mRNA transport</keyword>
<accession>A0A803N757</accession>
<reference evidence="14" key="2">
    <citation type="submission" date="2021-03" db="UniProtKB">
        <authorList>
            <consortium name="EnsemblPlants"/>
        </authorList>
    </citation>
    <scope>IDENTIFICATION</scope>
</reference>
<evidence type="ECO:0000256" key="13">
    <source>
        <dbReference type="SAM" id="Phobius"/>
    </source>
</evidence>
<dbReference type="PANTHER" id="PTHR13269:SF6">
    <property type="entry name" value="NUCLEOPORIN NDC1"/>
    <property type="match status" value="1"/>
</dbReference>
<keyword evidence="15" id="KW-1185">Reference proteome</keyword>
<keyword evidence="4" id="KW-0813">Transport</keyword>
<dbReference type="Proteomes" id="UP000596660">
    <property type="component" value="Unplaced"/>
</dbReference>
<keyword evidence="5 13" id="KW-0812">Transmembrane</keyword>
<feature type="transmembrane region" description="Helical" evidence="13">
    <location>
        <begin position="80"/>
        <end position="105"/>
    </location>
</feature>
<evidence type="ECO:0000313" key="15">
    <source>
        <dbReference type="Proteomes" id="UP000596660"/>
    </source>
</evidence>
<keyword evidence="9" id="KW-0811">Translocation</keyword>
<comment type="similarity">
    <text evidence="3">Belongs to the NDC1 family.</text>
</comment>
<reference evidence="14" key="1">
    <citation type="journal article" date="2017" name="Nature">
        <title>The genome of Chenopodium quinoa.</title>
        <authorList>
            <person name="Jarvis D.E."/>
            <person name="Ho Y.S."/>
            <person name="Lightfoot D.J."/>
            <person name="Schmoeckel S.M."/>
            <person name="Li B."/>
            <person name="Borm T.J.A."/>
            <person name="Ohyanagi H."/>
            <person name="Mineta K."/>
            <person name="Michell C.T."/>
            <person name="Saber N."/>
            <person name="Kharbatia N.M."/>
            <person name="Rupper R.R."/>
            <person name="Sharp A.R."/>
            <person name="Dally N."/>
            <person name="Boughton B.A."/>
            <person name="Woo Y.H."/>
            <person name="Gao G."/>
            <person name="Schijlen E.G.W.M."/>
            <person name="Guo X."/>
            <person name="Momin A.A."/>
            <person name="Negrao S."/>
            <person name="Al-Babili S."/>
            <person name="Gehring C."/>
            <person name="Roessner U."/>
            <person name="Jung C."/>
            <person name="Murphy K."/>
            <person name="Arold S.T."/>
            <person name="Gojobori T."/>
            <person name="van der Linden C.G."/>
            <person name="van Loo E.N."/>
            <person name="Jellen E.N."/>
            <person name="Maughan P.J."/>
            <person name="Tester M."/>
        </authorList>
    </citation>
    <scope>NUCLEOTIDE SEQUENCE [LARGE SCALE GENOMIC DNA]</scope>
    <source>
        <strain evidence="14">cv. PI 614886</strain>
    </source>
</reference>
<evidence type="ECO:0000256" key="9">
    <source>
        <dbReference type="ARBA" id="ARBA00023010"/>
    </source>
</evidence>
<dbReference type="AlphaFoldDB" id="A0A803N757"/>
<evidence type="ECO:0000256" key="12">
    <source>
        <dbReference type="ARBA" id="ARBA00023242"/>
    </source>
</evidence>
<evidence type="ECO:0000256" key="11">
    <source>
        <dbReference type="ARBA" id="ARBA00023136"/>
    </source>
</evidence>
<evidence type="ECO:0000256" key="1">
    <source>
        <dbReference type="ARBA" id="ARBA00004232"/>
    </source>
</evidence>
<evidence type="ECO:0000256" key="7">
    <source>
        <dbReference type="ARBA" id="ARBA00022927"/>
    </source>
</evidence>
<keyword evidence="12" id="KW-0539">Nucleus</keyword>
<evidence type="ECO:0000256" key="6">
    <source>
        <dbReference type="ARBA" id="ARBA00022816"/>
    </source>
</evidence>
<gene>
    <name evidence="14" type="primary">LOC110692417</name>
</gene>
<keyword evidence="11 13" id="KW-0472">Membrane</keyword>
<keyword evidence="8 13" id="KW-1133">Transmembrane helix</keyword>
<dbReference type="GO" id="GO:0051028">
    <property type="term" value="P:mRNA transport"/>
    <property type="evidence" value="ECO:0007669"/>
    <property type="project" value="UniProtKB-KW"/>
</dbReference>
<evidence type="ECO:0000256" key="8">
    <source>
        <dbReference type="ARBA" id="ARBA00022989"/>
    </source>
</evidence>
<dbReference type="Pfam" id="PF09531">
    <property type="entry name" value="Ndc1_Nup"/>
    <property type="match status" value="2"/>
</dbReference>
<feature type="transmembrane region" description="Helical" evidence="13">
    <location>
        <begin position="52"/>
        <end position="74"/>
    </location>
</feature>
<dbReference type="GO" id="GO:0031965">
    <property type="term" value="C:nuclear membrane"/>
    <property type="evidence" value="ECO:0007669"/>
    <property type="project" value="UniProtKB-SubCell"/>
</dbReference>
<dbReference type="GO" id="GO:0015031">
    <property type="term" value="P:protein transport"/>
    <property type="evidence" value="ECO:0007669"/>
    <property type="project" value="UniProtKB-KW"/>
</dbReference>
<comment type="subcellular location">
    <subcellularLocation>
        <location evidence="1">Nucleus membrane</location>
        <topology evidence="1">Multi-pass membrane protein</topology>
    </subcellularLocation>
    <subcellularLocation>
        <location evidence="2">Nucleus</location>
        <location evidence="2">Nuclear pore complex</location>
    </subcellularLocation>
</comment>
<protein>
    <recommendedName>
        <fullName evidence="16">Nucleoporin protein Ndc1-Nup</fullName>
    </recommendedName>
</protein>
<dbReference type="Gramene" id="AUR62041591-RA">
    <property type="protein sequence ID" value="AUR62041591-RA:cds"/>
    <property type="gene ID" value="AUR62041591"/>
</dbReference>
<evidence type="ECO:0000313" key="14">
    <source>
        <dbReference type="EnsemblPlants" id="AUR62041591-RA:cds"/>
    </source>
</evidence>
<dbReference type="EnsemblPlants" id="AUR62041591-RA">
    <property type="protein sequence ID" value="AUR62041591-RA:cds"/>
    <property type="gene ID" value="AUR62041591"/>
</dbReference>
<name>A0A803N757_CHEQI</name>
<evidence type="ECO:0000256" key="4">
    <source>
        <dbReference type="ARBA" id="ARBA00022448"/>
    </source>
</evidence>
<evidence type="ECO:0000256" key="10">
    <source>
        <dbReference type="ARBA" id="ARBA00023132"/>
    </source>
</evidence>
<feature type="transmembrane region" description="Helical" evidence="13">
    <location>
        <begin position="126"/>
        <end position="150"/>
    </location>
</feature>
<organism evidence="14 15">
    <name type="scientific">Chenopodium quinoa</name>
    <name type="common">Quinoa</name>
    <dbReference type="NCBI Taxonomy" id="63459"/>
    <lineage>
        <taxon>Eukaryota</taxon>
        <taxon>Viridiplantae</taxon>
        <taxon>Streptophyta</taxon>
        <taxon>Embryophyta</taxon>
        <taxon>Tracheophyta</taxon>
        <taxon>Spermatophyta</taxon>
        <taxon>Magnoliopsida</taxon>
        <taxon>eudicotyledons</taxon>
        <taxon>Gunneridae</taxon>
        <taxon>Pentapetalae</taxon>
        <taxon>Caryophyllales</taxon>
        <taxon>Chenopodiaceae</taxon>
        <taxon>Chenopodioideae</taxon>
        <taxon>Atripliceae</taxon>
        <taxon>Chenopodium</taxon>
    </lineage>
</organism>
<evidence type="ECO:0000256" key="5">
    <source>
        <dbReference type="ARBA" id="ARBA00022692"/>
    </source>
</evidence>
<dbReference type="GO" id="GO:0030674">
    <property type="term" value="F:protein-macromolecule adaptor activity"/>
    <property type="evidence" value="ECO:0007669"/>
    <property type="project" value="TreeGrafter"/>
</dbReference>
<dbReference type="GO" id="GO:0070762">
    <property type="term" value="C:nuclear pore transmembrane ring"/>
    <property type="evidence" value="ECO:0007669"/>
    <property type="project" value="TreeGrafter"/>
</dbReference>